<name>A0ABR7GHM3_9FIRM</name>
<comment type="caution">
    <text evidence="13">The sequence shown here is derived from an EMBL/GenBank/DDBJ whole genome shotgun (WGS) entry which is preliminary data.</text>
</comment>
<dbReference type="InterPro" id="IPR003607">
    <property type="entry name" value="HD/PDEase_dom"/>
</dbReference>
<keyword evidence="6" id="KW-0547">Nucleotide-binding</keyword>
<dbReference type="InterPro" id="IPR002646">
    <property type="entry name" value="PolA_pol_head_dom"/>
</dbReference>
<dbReference type="PANTHER" id="PTHR46173">
    <property type="entry name" value="CCA TRNA NUCLEOTIDYLTRANSFERASE 1, MITOCHONDRIAL"/>
    <property type="match status" value="1"/>
</dbReference>
<evidence type="ECO:0000256" key="8">
    <source>
        <dbReference type="ARBA" id="ARBA00022884"/>
    </source>
</evidence>
<dbReference type="Proteomes" id="UP000643810">
    <property type="component" value="Unassembled WGS sequence"/>
</dbReference>
<dbReference type="NCBIfam" id="TIGR00277">
    <property type="entry name" value="HDIG"/>
    <property type="match status" value="1"/>
</dbReference>
<dbReference type="Gene3D" id="1.10.3090.10">
    <property type="entry name" value="cca-adding enzyme, domain 2"/>
    <property type="match status" value="1"/>
</dbReference>
<protein>
    <submittedName>
        <fullName evidence="13">CCA tRNA nucleotidyltransferase</fullName>
        <ecNumber evidence="13">2.7.7.72</ecNumber>
    </submittedName>
</protein>
<dbReference type="PANTHER" id="PTHR46173:SF1">
    <property type="entry name" value="CCA TRNA NUCLEOTIDYLTRANSFERASE 1, MITOCHONDRIAL"/>
    <property type="match status" value="1"/>
</dbReference>
<keyword evidence="14" id="KW-1185">Reference proteome</keyword>
<keyword evidence="3" id="KW-0819">tRNA processing</keyword>
<dbReference type="InterPro" id="IPR043519">
    <property type="entry name" value="NT_sf"/>
</dbReference>
<evidence type="ECO:0000259" key="11">
    <source>
        <dbReference type="Pfam" id="PF12627"/>
    </source>
</evidence>
<feature type="domain" description="CCA-adding enzyme C-terminal" evidence="12">
    <location>
        <begin position="298"/>
        <end position="437"/>
    </location>
</feature>
<dbReference type="NCBIfam" id="NF009814">
    <property type="entry name" value="PRK13299.1"/>
    <property type="match status" value="1"/>
</dbReference>
<dbReference type="Pfam" id="PF12627">
    <property type="entry name" value="PolyA_pol_RNAbd"/>
    <property type="match status" value="1"/>
</dbReference>
<dbReference type="InterPro" id="IPR006675">
    <property type="entry name" value="HDIG_dom"/>
</dbReference>
<evidence type="ECO:0000256" key="4">
    <source>
        <dbReference type="ARBA" id="ARBA00022695"/>
    </source>
</evidence>
<dbReference type="CDD" id="cd05398">
    <property type="entry name" value="NT_ClassII-CCAase"/>
    <property type="match status" value="1"/>
</dbReference>
<keyword evidence="8 9" id="KW-0694">RNA-binding</keyword>
<comment type="cofactor">
    <cofactor evidence="1">
        <name>Mg(2+)</name>
        <dbReference type="ChEBI" id="CHEBI:18420"/>
    </cofactor>
</comment>
<dbReference type="InterPro" id="IPR032810">
    <property type="entry name" value="CCA-adding_enz_C"/>
</dbReference>
<dbReference type="RefSeq" id="WP_118535442.1">
    <property type="nucleotide sequence ID" value="NZ_JACOPG010000003.1"/>
</dbReference>
<evidence type="ECO:0000256" key="3">
    <source>
        <dbReference type="ARBA" id="ARBA00022694"/>
    </source>
</evidence>
<proteinExistence type="inferred from homology"/>
<comment type="similarity">
    <text evidence="9">Belongs to the tRNA nucleotidyltransferase/poly(A) polymerase family.</text>
</comment>
<feature type="domain" description="tRNA nucleotidyltransferase/poly(A) polymerase RNA and SrmB- binding" evidence="11">
    <location>
        <begin position="170"/>
        <end position="231"/>
    </location>
</feature>
<evidence type="ECO:0000256" key="2">
    <source>
        <dbReference type="ARBA" id="ARBA00022679"/>
    </source>
</evidence>
<dbReference type="SUPFAM" id="SSF81891">
    <property type="entry name" value="Poly A polymerase C-terminal region-like"/>
    <property type="match status" value="1"/>
</dbReference>
<evidence type="ECO:0000256" key="7">
    <source>
        <dbReference type="ARBA" id="ARBA00022842"/>
    </source>
</evidence>
<keyword evidence="4 13" id="KW-0548">Nucleotidyltransferase</keyword>
<evidence type="ECO:0000256" key="1">
    <source>
        <dbReference type="ARBA" id="ARBA00001946"/>
    </source>
</evidence>
<dbReference type="Pfam" id="PF01743">
    <property type="entry name" value="PolyA_pol"/>
    <property type="match status" value="1"/>
</dbReference>
<dbReference type="Gene3D" id="1.10.246.80">
    <property type="match status" value="1"/>
</dbReference>
<sequence length="446" mass="50070">MKIVLPQDVITIIDRLESCGHEAYAVGGCVRDSILGKEPADWDITTSASPQEVKDLFSHTIDTGIAHGTVTIMCGKTGYEVTTYRIDGEYKDGRHPESVAFTNLLSEDLKRRDFTINAMAYNDSQGLVDLFDGVGDLKRGLIRCVGCASERFSEDALRMLRAVRFAAQLGFTIERQTYEAICTLASTIAKVSTERIMVELVKLLTSDHPEEMRAVYESGLSRVFLPEFDAMMQTPQHTIHHQYSVGEHTIHAIMGVPPDRILRLTMLFHDIGKPQCRTTDADGIDHFHGHPEVGAEMTGQILHRLKFDNDTIRAVKRLVRFHDLRPALTKKSIRRSMVKMGLECFPQIFTVKRADALAQSTYMRAEKLEAIDRFEELYEEILADHACIQKKDLAINGKELLALGLPQGKQIGQVLDKLFAKVVEDPACNTKEILLAEARKELEQQG</sequence>
<accession>A0ABR7GHM3</accession>
<evidence type="ECO:0000313" key="13">
    <source>
        <dbReference type="EMBL" id="MBC5686560.1"/>
    </source>
</evidence>
<dbReference type="EMBL" id="JACOPG010000003">
    <property type="protein sequence ID" value="MBC5686560.1"/>
    <property type="molecule type" value="Genomic_DNA"/>
</dbReference>
<dbReference type="Pfam" id="PF13735">
    <property type="entry name" value="tRNA_NucTran2_2"/>
    <property type="match status" value="1"/>
</dbReference>
<evidence type="ECO:0000259" key="12">
    <source>
        <dbReference type="Pfam" id="PF13735"/>
    </source>
</evidence>
<dbReference type="SUPFAM" id="SSF81301">
    <property type="entry name" value="Nucleotidyltransferase"/>
    <property type="match status" value="1"/>
</dbReference>
<dbReference type="InterPro" id="IPR032828">
    <property type="entry name" value="PolyA_RNA-bd"/>
</dbReference>
<evidence type="ECO:0000256" key="5">
    <source>
        <dbReference type="ARBA" id="ARBA00022723"/>
    </source>
</evidence>
<gene>
    <name evidence="13" type="ORF">H8R94_08110</name>
</gene>
<evidence type="ECO:0000259" key="10">
    <source>
        <dbReference type="Pfam" id="PF01743"/>
    </source>
</evidence>
<dbReference type="EC" id="2.7.7.72" evidence="13"/>
<keyword evidence="2 9" id="KW-0808">Transferase</keyword>
<reference evidence="13 14" key="1">
    <citation type="submission" date="2020-08" db="EMBL/GenBank/DDBJ databases">
        <title>Genome public.</title>
        <authorList>
            <person name="Liu C."/>
            <person name="Sun Q."/>
        </authorList>
    </citation>
    <scope>NUCLEOTIDE SEQUENCE [LARGE SCALE GENOMIC DNA]</scope>
    <source>
        <strain evidence="13 14">NSJ-9</strain>
    </source>
</reference>
<organism evidence="13 14">
    <name type="scientific">Roseburia lenta</name>
    <dbReference type="NCBI Taxonomy" id="2763061"/>
    <lineage>
        <taxon>Bacteria</taxon>
        <taxon>Bacillati</taxon>
        <taxon>Bacillota</taxon>
        <taxon>Clostridia</taxon>
        <taxon>Lachnospirales</taxon>
        <taxon>Lachnospiraceae</taxon>
        <taxon>Roseburia</taxon>
    </lineage>
</organism>
<feature type="domain" description="Poly A polymerase head" evidence="10">
    <location>
        <begin position="23"/>
        <end position="143"/>
    </location>
</feature>
<evidence type="ECO:0000256" key="6">
    <source>
        <dbReference type="ARBA" id="ARBA00022741"/>
    </source>
</evidence>
<evidence type="ECO:0000313" key="14">
    <source>
        <dbReference type="Proteomes" id="UP000643810"/>
    </source>
</evidence>
<dbReference type="InterPro" id="IPR050264">
    <property type="entry name" value="Bact_CCA-adding_enz_type3_sf"/>
</dbReference>
<evidence type="ECO:0000256" key="9">
    <source>
        <dbReference type="RuleBase" id="RU003953"/>
    </source>
</evidence>
<keyword evidence="7" id="KW-0460">Magnesium</keyword>
<keyword evidence="5" id="KW-0479">Metal-binding</keyword>
<dbReference type="GO" id="GO:0004810">
    <property type="term" value="F:CCA tRNA nucleotidyltransferase activity"/>
    <property type="evidence" value="ECO:0007669"/>
    <property type="project" value="UniProtKB-EC"/>
</dbReference>
<dbReference type="Gene3D" id="3.30.460.10">
    <property type="entry name" value="Beta Polymerase, domain 2"/>
    <property type="match status" value="1"/>
</dbReference>
<dbReference type="CDD" id="cd00077">
    <property type="entry name" value="HDc"/>
    <property type="match status" value="1"/>
</dbReference>